<organism evidence="1 2">
    <name type="scientific">Thalassospira xiamenensis</name>
    <dbReference type="NCBI Taxonomy" id="220697"/>
    <lineage>
        <taxon>Bacteria</taxon>
        <taxon>Pseudomonadati</taxon>
        <taxon>Pseudomonadota</taxon>
        <taxon>Alphaproteobacteria</taxon>
        <taxon>Rhodospirillales</taxon>
        <taxon>Thalassospiraceae</taxon>
        <taxon>Thalassospira</taxon>
    </lineage>
</organism>
<name>A0A285RRK2_9PROT</name>
<dbReference type="Pfam" id="PF14091">
    <property type="entry name" value="DUF4269"/>
    <property type="match status" value="1"/>
</dbReference>
<dbReference type="Proteomes" id="UP000219068">
    <property type="component" value="Unassembled WGS sequence"/>
</dbReference>
<protein>
    <recommendedName>
        <fullName evidence="3">DUF4269 domain-containing protein</fullName>
    </recommendedName>
</protein>
<evidence type="ECO:0000313" key="1">
    <source>
        <dbReference type="EMBL" id="SOB96766.1"/>
    </source>
</evidence>
<sequence length="205" mass="22437">MNQPVMDWPESLMPDAFRGLDVLRSVSTRGQKAAGLLLQHGIWNELAGFDPIVAGTFPINLDVVGSDVDILCYCPDVDGFESRVQTSFGYLDGFGLHHRPATQHVGSAIVVRFVLDDLPVEIFATGTPSQSQFGFRHMLVEARVIALLGERFASDIRQLKRGGVKTEPAFARLLKLGGDPYIALDGLYELGPDALRDRVMTAINP</sequence>
<proteinExistence type="predicted"/>
<dbReference type="EMBL" id="OBMM01000001">
    <property type="protein sequence ID" value="SOB96766.1"/>
    <property type="molecule type" value="Genomic_DNA"/>
</dbReference>
<dbReference type="AlphaFoldDB" id="A0A285RRK2"/>
<gene>
    <name evidence="1" type="ORF">SAMN05428964_1011979</name>
</gene>
<dbReference type="InterPro" id="IPR025365">
    <property type="entry name" value="DUF4269"/>
</dbReference>
<dbReference type="RefSeq" id="WP_170954078.1">
    <property type="nucleotide sequence ID" value="NZ_OBMM01000001.1"/>
</dbReference>
<accession>A0A285RRK2</accession>
<evidence type="ECO:0000313" key="2">
    <source>
        <dbReference type="Proteomes" id="UP000219068"/>
    </source>
</evidence>
<evidence type="ECO:0008006" key="3">
    <source>
        <dbReference type="Google" id="ProtNLM"/>
    </source>
</evidence>
<reference evidence="1 2" key="1">
    <citation type="submission" date="2017-08" db="EMBL/GenBank/DDBJ databases">
        <authorList>
            <person name="de Groot N.N."/>
        </authorList>
    </citation>
    <scope>NUCLEOTIDE SEQUENCE [LARGE SCALE GENOMIC DNA]</scope>
    <source>
        <strain evidence="1 2">USBA 78</strain>
    </source>
</reference>